<evidence type="ECO:0000256" key="1">
    <source>
        <dbReference type="ARBA" id="ARBA00004167"/>
    </source>
</evidence>
<dbReference type="PROSITE" id="PS50056">
    <property type="entry name" value="TYR_PHOSPHATASE_2"/>
    <property type="match status" value="1"/>
</dbReference>
<dbReference type="InterPro" id="IPR003595">
    <property type="entry name" value="Tyr_Pase_cat"/>
</dbReference>
<feature type="region of interest" description="Disordered" evidence="7">
    <location>
        <begin position="1000"/>
        <end position="1079"/>
    </location>
</feature>
<dbReference type="SUPFAM" id="SSF52799">
    <property type="entry name" value="(Phosphotyrosine protein) phosphatases II"/>
    <property type="match status" value="2"/>
</dbReference>
<dbReference type="InterPro" id="IPR000387">
    <property type="entry name" value="Tyr_Pase_dom"/>
</dbReference>
<feature type="domain" description="Fibronectin type-III" evidence="12">
    <location>
        <begin position="311"/>
        <end position="420"/>
    </location>
</feature>
<feature type="region of interest" description="Disordered" evidence="7">
    <location>
        <begin position="123"/>
        <end position="162"/>
    </location>
</feature>
<dbReference type="InterPro" id="IPR029021">
    <property type="entry name" value="Prot-tyrosine_phosphatase-like"/>
</dbReference>
<protein>
    <submittedName>
        <fullName evidence="14">Uncharacterized protein LOC113522310</fullName>
    </submittedName>
</protein>
<dbReference type="Gene3D" id="2.60.40.10">
    <property type="entry name" value="Immunoglobulins"/>
    <property type="match status" value="1"/>
</dbReference>
<evidence type="ECO:0000256" key="8">
    <source>
        <dbReference type="SAM" id="Phobius"/>
    </source>
</evidence>
<evidence type="ECO:0000259" key="10">
    <source>
        <dbReference type="PROSITE" id="PS50055"/>
    </source>
</evidence>
<dbReference type="SMART" id="SM00194">
    <property type="entry name" value="PTPc"/>
    <property type="match status" value="1"/>
</dbReference>
<evidence type="ECO:0000313" key="14">
    <source>
        <dbReference type="RefSeq" id="XP_052753093.1"/>
    </source>
</evidence>
<keyword evidence="8" id="KW-0812">Transmembrane</keyword>
<dbReference type="PRINTS" id="PR00700">
    <property type="entry name" value="PRTYPHPHTASE"/>
</dbReference>
<dbReference type="Pfam" id="PF00102">
    <property type="entry name" value="Y_phosphatase"/>
    <property type="match status" value="3"/>
</dbReference>
<feature type="region of interest" description="Disordered" evidence="7">
    <location>
        <begin position="669"/>
        <end position="688"/>
    </location>
</feature>
<feature type="compositionally biased region" description="Basic and acidic residues" evidence="7">
    <location>
        <begin position="1053"/>
        <end position="1063"/>
    </location>
</feature>
<dbReference type="InterPro" id="IPR016130">
    <property type="entry name" value="Tyr_Pase_AS"/>
</dbReference>
<dbReference type="PANTHER" id="PTHR19134">
    <property type="entry name" value="RECEPTOR-TYPE TYROSINE-PROTEIN PHOSPHATASE"/>
    <property type="match status" value="1"/>
</dbReference>
<dbReference type="InterPro" id="IPR036116">
    <property type="entry name" value="FN3_sf"/>
</dbReference>
<dbReference type="SMART" id="SM00404">
    <property type="entry name" value="PTPc_motif"/>
    <property type="match status" value="1"/>
</dbReference>
<comment type="subcellular location">
    <subcellularLocation>
        <location evidence="1">Membrane</location>
        <topology evidence="1">Single-pass membrane protein</topology>
    </subcellularLocation>
</comment>
<dbReference type="InterPro" id="IPR000242">
    <property type="entry name" value="PTP_cat"/>
</dbReference>
<dbReference type="Proteomes" id="UP001652740">
    <property type="component" value="Unplaced"/>
</dbReference>
<dbReference type="InterPro" id="IPR013783">
    <property type="entry name" value="Ig-like_fold"/>
</dbReference>
<feature type="compositionally biased region" description="Gly residues" evidence="7">
    <location>
        <begin position="847"/>
        <end position="858"/>
    </location>
</feature>
<dbReference type="PROSITE" id="PS50853">
    <property type="entry name" value="FN3"/>
    <property type="match status" value="1"/>
</dbReference>
<feature type="compositionally biased region" description="Polar residues" evidence="7">
    <location>
        <begin position="1043"/>
        <end position="1052"/>
    </location>
</feature>
<feature type="compositionally biased region" description="Basic residues" evidence="7">
    <location>
        <begin position="144"/>
        <end position="153"/>
    </location>
</feature>
<keyword evidence="13" id="KW-1185">Reference proteome</keyword>
<dbReference type="InterPro" id="IPR003961">
    <property type="entry name" value="FN3_dom"/>
</dbReference>
<feature type="compositionally biased region" description="Polar residues" evidence="7">
    <location>
        <begin position="1365"/>
        <end position="1381"/>
    </location>
</feature>
<feature type="compositionally biased region" description="Basic and acidic residues" evidence="7">
    <location>
        <begin position="1290"/>
        <end position="1306"/>
    </location>
</feature>
<evidence type="ECO:0000256" key="9">
    <source>
        <dbReference type="SAM" id="SignalP"/>
    </source>
</evidence>
<dbReference type="PROSITE" id="PS50055">
    <property type="entry name" value="TYR_PHOSPHATASE_PTP"/>
    <property type="match status" value="2"/>
</dbReference>
<evidence type="ECO:0000256" key="7">
    <source>
        <dbReference type="SAM" id="MobiDB-lite"/>
    </source>
</evidence>
<dbReference type="RefSeq" id="XP_052753093.1">
    <property type="nucleotide sequence ID" value="XM_052897133.1"/>
</dbReference>
<keyword evidence="5 8" id="KW-0472">Membrane</keyword>
<gene>
    <name evidence="14" type="primary">LOC113522310</name>
</gene>
<feature type="domain" description="Tyrosine-protein phosphatase" evidence="10">
    <location>
        <begin position="576"/>
        <end position="960"/>
    </location>
</feature>
<evidence type="ECO:0000313" key="13">
    <source>
        <dbReference type="Proteomes" id="UP001652740"/>
    </source>
</evidence>
<evidence type="ECO:0000256" key="6">
    <source>
        <dbReference type="ARBA" id="ARBA00051722"/>
    </source>
</evidence>
<proteinExistence type="predicted"/>
<feature type="region of interest" description="Disordered" evidence="7">
    <location>
        <begin position="71"/>
        <end position="105"/>
    </location>
</feature>
<accession>A0ABM3MP22</accession>
<keyword evidence="8" id="KW-1133">Transmembrane helix</keyword>
<dbReference type="SMART" id="SM00060">
    <property type="entry name" value="FN3"/>
    <property type="match status" value="2"/>
</dbReference>
<feature type="chain" id="PRO_5045389369" evidence="9">
    <location>
        <begin position="21"/>
        <end position="1634"/>
    </location>
</feature>
<dbReference type="SUPFAM" id="SSF49265">
    <property type="entry name" value="Fibronectin type III"/>
    <property type="match status" value="1"/>
</dbReference>
<keyword evidence="2 9" id="KW-0732">Signal</keyword>
<dbReference type="Gene3D" id="3.90.190.10">
    <property type="entry name" value="Protein tyrosine phosphatase superfamily"/>
    <property type="match status" value="2"/>
</dbReference>
<feature type="signal peptide" evidence="9">
    <location>
        <begin position="1"/>
        <end position="20"/>
    </location>
</feature>
<feature type="region of interest" description="Disordered" evidence="7">
    <location>
        <begin position="1274"/>
        <end position="1320"/>
    </location>
</feature>
<feature type="region of interest" description="Disordered" evidence="7">
    <location>
        <begin position="708"/>
        <end position="728"/>
    </location>
</feature>
<feature type="transmembrane region" description="Helical" evidence="8">
    <location>
        <begin position="450"/>
        <end position="471"/>
    </location>
</feature>
<dbReference type="CDD" id="cd00063">
    <property type="entry name" value="FN3"/>
    <property type="match status" value="1"/>
</dbReference>
<keyword evidence="4" id="KW-0904">Protein phosphatase</keyword>
<evidence type="ECO:0000256" key="4">
    <source>
        <dbReference type="ARBA" id="ARBA00022912"/>
    </source>
</evidence>
<feature type="compositionally biased region" description="Acidic residues" evidence="7">
    <location>
        <begin position="95"/>
        <end position="105"/>
    </location>
</feature>
<feature type="domain" description="Tyrosine specific protein phosphatases" evidence="11">
    <location>
        <begin position="884"/>
        <end position="951"/>
    </location>
</feature>
<feature type="region of interest" description="Disordered" evidence="7">
    <location>
        <begin position="1350"/>
        <end position="1409"/>
    </location>
</feature>
<sequence>MYIQYTLGAIFIIFILCVHCDNAGNNNEIKTIYVPSAPKNLVTRAVSCNEILLSWAPPTTYTEVLQPAHPVVSGDDTQQTPKPETPKHEPQSDEPISDVNEDEDAIVSDKFKDTEYTLYKDDKQKYPEEFTPDSIDSYRDRRDLRSHRHRKRRQDGNVTESRNQNLETVDYLEIHDYDLPMVVKKSYTANKQVKDTTQYAYVLYYEQGMPRFDVRNVTGVQSSEDVKRKHIFSSDLGMEEYTSAIKNLTLLNTSGKVTKVVGYRLKNLQSFAPYKIWVRAFFNTEGAISADLPTRLSNKSEPLYVLTDVVPPSPPKILNVTCDLLRQNLYLQWRQPAEYNNTLDHYVVTLRKIPEQQPRTRLTLPTSKNDIETTISMDVESWNMTRYELKVYAATQSVTRPNTLINGSESPPEEVSSEWCTAHTEAMSPGAAAGGAAAGGAGRAVGVSTAALLAVALIALLAALGVALVYWRCRSRLSKCISAAYNYLEEGGERAARAPLNVYKKPVSNCSPLRAGGGGGGGAAGAEGGGGAAGGAGGECAAGRPPRMAGPQRPPVPARGFPRHVAALHADGDIGFSKEYEIVVTKSAALGHTSHHSQRPENKQKNRYLNITAYDHSRVCVSAGGRCGAAGCVGAGRGAACDYVNANFIDGLLPALSAAAAARLRRKLERRNRPHRQPSIKPVKPPPDLAEGIESAFLNIEFSGIVESDDQNEDSDSEHSDDDGELDDVYVNLDGVPTRVKLEWLIWRRRYIATQGPTPATLDAFWRMIWQHRVHTIVMITNLVERGRRKCDMYWPGGGRGSTAQHGGVLVTLLHEDVRAAYTVRHMRVRPHLPHKGSETSSASDGSGNGNGGAGTGNEGRSVVQYHYTVWPDHGTPRHPLAVLPFVQAASADPGTVLVHCSAGVGRTGTYIVLDAQLNQLKLTGTLSPLGFLCRARTQRNHLVQTEEQYVFVHDALLEHVRSGDTEVEFDKAREYLVKLLQPITEEELAVLDLNSKSKSVNDLTNGVDETSSVKSSQANECSEKEVLENGSQMSIKTDELNSEQSKSQSSARDLDVDSEQKDGMVNGEENEGVYDLAPRSTDTYSKKMQAYNNLSEVEKEEIRRVNRAENYALLERMRSLANRHHTYQGPPPVNLLEKQFLLITRSCVEASVCARAAHNADKNRPGGVLPSDAARVLLVPKPGVEGSEYVNASWVCGRRRLREWAVAQHPARHSADLWRLLWDHTAQLVLLLSDAADPECEVFWPTEEEKELFVANFRATFVSKDTYVAYRKSDRKTPVETPTETEMNGYRRQESSDCADDERLIPENNSPVADTEPTYRFDRTELRLERLSTGNRDLSTRKSIANGDLFSSLSEKKNGPKSPRSPSKMSLKNFKLSSPTKFKFPEWGTRTAGSPPDTAPPPPPVAPSLTVEEEAELRRPCYMFEKVETVPEDVPSDRVIEVINVSVHSLQDDYQLSVKFIRCSGWLEGDTTEYIAGRPDDNEFVRGVRQAECESEREQALDRLIEPYRDSFALIEFVAGCQMEYKNGPVVVVDKYGGWKAMTFCTLSAACGGARDPHARDPHAAFRTAADERAALYRSSALAAHARCGAEQRPHSLPALLAAYCALAHYGRLLHARARRSVRTPAPAAPAAA</sequence>
<feature type="region of interest" description="Disordered" evidence="7">
    <location>
        <begin position="829"/>
        <end position="859"/>
    </location>
</feature>
<dbReference type="PROSITE" id="PS00383">
    <property type="entry name" value="TYR_PHOSPHATASE_1"/>
    <property type="match status" value="1"/>
</dbReference>
<feature type="compositionally biased region" description="Polar residues" evidence="7">
    <location>
        <begin position="1000"/>
        <end position="1021"/>
    </location>
</feature>
<dbReference type="PANTHER" id="PTHR19134:SF540">
    <property type="entry name" value="TYROSINE-PROTEIN PHOSPHATASE 99A"/>
    <property type="match status" value="1"/>
</dbReference>
<evidence type="ECO:0000259" key="11">
    <source>
        <dbReference type="PROSITE" id="PS50056"/>
    </source>
</evidence>
<feature type="domain" description="Tyrosine-protein phosphatase" evidence="10">
    <location>
        <begin position="1137"/>
        <end position="1322"/>
    </location>
</feature>
<feature type="compositionally biased region" description="Basic residues" evidence="7">
    <location>
        <begin position="669"/>
        <end position="678"/>
    </location>
</feature>
<evidence type="ECO:0000256" key="5">
    <source>
        <dbReference type="ARBA" id="ARBA00023136"/>
    </source>
</evidence>
<dbReference type="GeneID" id="113522310"/>
<feature type="region of interest" description="Disordered" evidence="7">
    <location>
        <begin position="535"/>
        <end position="557"/>
    </location>
</feature>
<reference evidence="14" key="1">
    <citation type="submission" date="2025-08" db="UniProtKB">
        <authorList>
            <consortium name="RefSeq"/>
        </authorList>
    </citation>
    <scope>IDENTIFICATION</scope>
    <source>
        <tissue evidence="14">Whole larvae</tissue>
    </source>
</reference>
<comment type="catalytic activity">
    <reaction evidence="6">
        <text>O-phospho-L-tyrosyl-[protein] + H2O = L-tyrosyl-[protein] + phosphate</text>
        <dbReference type="Rhea" id="RHEA:10684"/>
        <dbReference type="Rhea" id="RHEA-COMP:10136"/>
        <dbReference type="Rhea" id="RHEA-COMP:20101"/>
        <dbReference type="ChEBI" id="CHEBI:15377"/>
        <dbReference type="ChEBI" id="CHEBI:43474"/>
        <dbReference type="ChEBI" id="CHEBI:46858"/>
        <dbReference type="ChEBI" id="CHEBI:61978"/>
        <dbReference type="EC" id="3.1.3.48"/>
    </reaction>
</comment>
<dbReference type="InterPro" id="IPR050348">
    <property type="entry name" value="Protein-Tyr_Phosphatase"/>
</dbReference>
<organism evidence="13 14">
    <name type="scientific">Galleria mellonella</name>
    <name type="common">Greater wax moth</name>
    <dbReference type="NCBI Taxonomy" id="7137"/>
    <lineage>
        <taxon>Eukaryota</taxon>
        <taxon>Metazoa</taxon>
        <taxon>Ecdysozoa</taxon>
        <taxon>Arthropoda</taxon>
        <taxon>Hexapoda</taxon>
        <taxon>Insecta</taxon>
        <taxon>Pterygota</taxon>
        <taxon>Neoptera</taxon>
        <taxon>Endopterygota</taxon>
        <taxon>Lepidoptera</taxon>
        <taxon>Glossata</taxon>
        <taxon>Ditrysia</taxon>
        <taxon>Pyraloidea</taxon>
        <taxon>Pyralidae</taxon>
        <taxon>Galleriinae</taxon>
        <taxon>Galleria</taxon>
    </lineage>
</organism>
<keyword evidence="3" id="KW-0378">Hydrolase</keyword>
<feature type="non-terminal residue" evidence="14">
    <location>
        <position position="1634"/>
    </location>
</feature>
<name>A0ABM3MP22_GALME</name>
<evidence type="ECO:0000256" key="3">
    <source>
        <dbReference type="ARBA" id="ARBA00022801"/>
    </source>
</evidence>
<feature type="compositionally biased region" description="Pro residues" evidence="7">
    <location>
        <begin position="1398"/>
        <end position="1407"/>
    </location>
</feature>
<evidence type="ECO:0000256" key="2">
    <source>
        <dbReference type="ARBA" id="ARBA00022729"/>
    </source>
</evidence>
<evidence type="ECO:0000259" key="12">
    <source>
        <dbReference type="PROSITE" id="PS50853"/>
    </source>
</evidence>